<protein>
    <submittedName>
        <fullName evidence="12">PD-(D/E)XK nuclease family protein</fullName>
    </submittedName>
</protein>
<dbReference type="GO" id="GO:0005524">
    <property type="term" value="F:ATP binding"/>
    <property type="evidence" value="ECO:0007669"/>
    <property type="project" value="UniProtKB-KW"/>
</dbReference>
<feature type="domain" description="ATP-dependent helicase/deoxyribonuclease subunit B N-terminal" evidence="11">
    <location>
        <begin position="26"/>
        <end position="235"/>
    </location>
</feature>
<keyword evidence="2" id="KW-0547">Nucleotide-binding</keyword>
<feature type="domain" description="PD-(D/E)XK endonuclease-like" evidence="10">
    <location>
        <begin position="723"/>
        <end position="1035"/>
    </location>
</feature>
<keyword evidence="1" id="KW-0540">Nuclease</keyword>
<dbReference type="Proteomes" id="UP000886852">
    <property type="component" value="Unassembled WGS sequence"/>
</dbReference>
<keyword evidence="3" id="KW-0227">DNA damage</keyword>
<dbReference type="EMBL" id="DVOC01000099">
    <property type="protein sequence ID" value="HIU91447.1"/>
    <property type="molecule type" value="Genomic_DNA"/>
</dbReference>
<reference evidence="12" key="2">
    <citation type="journal article" date="2021" name="PeerJ">
        <title>Extensive microbial diversity within the chicken gut microbiome revealed by metagenomics and culture.</title>
        <authorList>
            <person name="Gilroy R."/>
            <person name="Ravi A."/>
            <person name="Getino M."/>
            <person name="Pursley I."/>
            <person name="Horton D.L."/>
            <person name="Alikhan N.F."/>
            <person name="Baker D."/>
            <person name="Gharbi K."/>
            <person name="Hall N."/>
            <person name="Watson M."/>
            <person name="Adriaenssens E.M."/>
            <person name="Foster-Nyarko E."/>
            <person name="Jarju S."/>
            <person name="Secka A."/>
            <person name="Antonio M."/>
            <person name="Oren A."/>
            <person name="Chaudhuri R.R."/>
            <person name="La Ragione R."/>
            <person name="Hildebrand F."/>
            <person name="Pallen M.J."/>
        </authorList>
    </citation>
    <scope>NUCLEOTIDE SEQUENCE</scope>
    <source>
        <strain evidence="12">ChiHjej12B11-7776</strain>
    </source>
</reference>
<dbReference type="InterPro" id="IPR027417">
    <property type="entry name" value="P-loop_NTPase"/>
</dbReference>
<dbReference type="GO" id="GO:0006310">
    <property type="term" value="P:DNA recombination"/>
    <property type="evidence" value="ECO:0007669"/>
    <property type="project" value="TreeGrafter"/>
</dbReference>
<reference evidence="12" key="1">
    <citation type="submission" date="2020-10" db="EMBL/GenBank/DDBJ databases">
        <authorList>
            <person name="Gilroy R."/>
        </authorList>
    </citation>
    <scope>NUCLEOTIDE SEQUENCE</scope>
    <source>
        <strain evidence="12">ChiHjej12B11-7776</strain>
    </source>
</reference>
<evidence type="ECO:0000313" key="13">
    <source>
        <dbReference type="Proteomes" id="UP000886852"/>
    </source>
</evidence>
<dbReference type="PANTHER" id="PTHR30591">
    <property type="entry name" value="RECBCD ENZYME SUBUNIT RECC"/>
    <property type="match status" value="1"/>
</dbReference>
<dbReference type="Gene3D" id="3.90.320.10">
    <property type="match status" value="1"/>
</dbReference>
<dbReference type="Gene3D" id="3.40.50.300">
    <property type="entry name" value="P-loop containing nucleotide triphosphate hydrolases"/>
    <property type="match status" value="4"/>
</dbReference>
<evidence type="ECO:0000256" key="6">
    <source>
        <dbReference type="ARBA" id="ARBA00022839"/>
    </source>
</evidence>
<evidence type="ECO:0000256" key="2">
    <source>
        <dbReference type="ARBA" id="ARBA00022741"/>
    </source>
</evidence>
<dbReference type="InterPro" id="IPR049035">
    <property type="entry name" value="ADDB_N"/>
</dbReference>
<evidence type="ECO:0000256" key="4">
    <source>
        <dbReference type="ARBA" id="ARBA00022801"/>
    </source>
</evidence>
<name>A0A9D1MYC5_9BACT</name>
<dbReference type="AlphaFoldDB" id="A0A9D1MYC5"/>
<evidence type="ECO:0000256" key="1">
    <source>
        <dbReference type="ARBA" id="ARBA00022722"/>
    </source>
</evidence>
<proteinExistence type="predicted"/>
<dbReference type="GO" id="GO:0003677">
    <property type="term" value="F:DNA binding"/>
    <property type="evidence" value="ECO:0007669"/>
    <property type="project" value="UniProtKB-KW"/>
</dbReference>
<keyword evidence="5" id="KW-0347">Helicase</keyword>
<sequence>MITIYKSHSMKDAAAYVMGVLDNVDKSNLDVTHTVIVPDRASMEAERALLQKLGGSFNVRVRTFRRLANEVLPKLAYLSKQAGIMALTGIIQDNKDKLSCFVRGAETPGFVSDMYDVISMMKYCRIPPQALLEGELPEGVKGKAHDVGVLYKAYCDFSQCRYVDSADKLELFCEAVKTSEQIKNGYFYLYDFDNFSAQELGIVEQLALHSKGVTVACCAGEGERNAHLYLNDIYEGVLDVCRKNGITPQINASDGGYDNALARQIGENLFRYGKAAPVECGDVVETYRGSTRVQEVYSLACRIQDYVRQGGRFRDVYVVTSDVDKYYNAVSTVFGQFDIPYFCDRQYVLAAHPYARFITDYFTLCKNNGRQREVLRFVKNPLFCGNFSSETPSVDEDVYYFENFCLKYNVSFNYDSFQGFEGDAYCARAESFRKKFHSLYEGFKPPKRGTVGGFADCVRRLAELTSLREKAEQLARQQQALGLLYESKVTSQAAEKLDGVLAQTEVLADREVTLEEFLRIFSAALSSVKISVLPVTNDSVVFANMAKARKHDIKFLALLGANNGAMPIVKSDCKLLSDRNIQQLCDAGIRVEPKIFVENKRERFSLFQLLLEPQKLYVSYAESDGASSLLPSQFVKELQKLFVKNGEQLRDSDSTCEKVYTPQQALSKLITGRRRLADNQPVNTPCLDVLQKHFGKEAEKYAYRGDVTVRIKRGREFYLYDSRLSVSRITEFYKCPYEYFWKYGLHVKPREVAEINAADAGNILHDVLDKFVKRTSASLSDSQARQVAEQCFEETMSDKRYRGAFADVRMQGLRRQLHSESVRMCSVVRKQMASSLFVNKETEMSFGGEGAYPAVEVDYGDGKIYLNGKVDRLDEWRGRFVVIDYKSGKEASQYDEQQLYQGWQLQLPVYVKAVEQAFPGTEPVGFYYFHMHDTFAEKEESYCYNGRTLDDLTVINALDTDLSRQPNLLGLSFTKGGEINKNQKRKLLSAEQLQNQKQYALLMVKQAGRLMAEGFSDVTPCTRKCDVCDYADVCDAKDVLNVTPREDVSSVTAETIDEAVSNE</sequence>
<gene>
    <name evidence="12" type="ORF">IAC72_05515</name>
</gene>
<organism evidence="12 13">
    <name type="scientific">Candidatus Fimimonas merdipullorum</name>
    <dbReference type="NCBI Taxonomy" id="2840822"/>
    <lineage>
        <taxon>Bacteria</taxon>
        <taxon>Pseudomonadati</taxon>
        <taxon>Myxococcota</taxon>
        <taxon>Myxococcia</taxon>
        <taxon>Myxococcales</taxon>
        <taxon>Cystobacterineae</taxon>
        <taxon>Myxococcaceae</taxon>
        <taxon>Myxococcaceae incertae sedis</taxon>
        <taxon>Candidatus Fimimonas</taxon>
    </lineage>
</organism>
<keyword evidence="4" id="KW-0378">Hydrolase</keyword>
<keyword evidence="6" id="KW-0269">Exonuclease</keyword>
<evidence type="ECO:0000256" key="9">
    <source>
        <dbReference type="ARBA" id="ARBA00023204"/>
    </source>
</evidence>
<evidence type="ECO:0000259" key="10">
    <source>
        <dbReference type="Pfam" id="PF12705"/>
    </source>
</evidence>
<dbReference type="GO" id="GO:0006281">
    <property type="term" value="P:DNA repair"/>
    <property type="evidence" value="ECO:0007669"/>
    <property type="project" value="UniProtKB-KW"/>
</dbReference>
<dbReference type="SUPFAM" id="SSF52980">
    <property type="entry name" value="Restriction endonuclease-like"/>
    <property type="match status" value="1"/>
</dbReference>
<dbReference type="GO" id="GO:0004386">
    <property type="term" value="F:helicase activity"/>
    <property type="evidence" value="ECO:0007669"/>
    <property type="project" value="UniProtKB-KW"/>
</dbReference>
<dbReference type="PANTHER" id="PTHR30591:SF1">
    <property type="entry name" value="RECBCD ENZYME SUBUNIT RECC"/>
    <property type="match status" value="1"/>
</dbReference>
<evidence type="ECO:0000259" key="11">
    <source>
        <dbReference type="Pfam" id="PF21445"/>
    </source>
</evidence>
<dbReference type="Pfam" id="PF12705">
    <property type="entry name" value="PDDEXK_1"/>
    <property type="match status" value="1"/>
</dbReference>
<evidence type="ECO:0000256" key="8">
    <source>
        <dbReference type="ARBA" id="ARBA00023125"/>
    </source>
</evidence>
<dbReference type="InterPro" id="IPR011335">
    <property type="entry name" value="Restrct_endonuc-II-like"/>
</dbReference>
<keyword evidence="9" id="KW-0234">DNA repair</keyword>
<dbReference type="GO" id="GO:0004527">
    <property type="term" value="F:exonuclease activity"/>
    <property type="evidence" value="ECO:0007669"/>
    <property type="project" value="UniProtKB-KW"/>
</dbReference>
<accession>A0A9D1MYC5</accession>
<evidence type="ECO:0000256" key="3">
    <source>
        <dbReference type="ARBA" id="ARBA00022763"/>
    </source>
</evidence>
<evidence type="ECO:0000256" key="7">
    <source>
        <dbReference type="ARBA" id="ARBA00022840"/>
    </source>
</evidence>
<dbReference type="InterPro" id="IPR011604">
    <property type="entry name" value="PDDEXK-like_dom_sf"/>
</dbReference>
<dbReference type="InterPro" id="IPR038726">
    <property type="entry name" value="PDDEXK_AddAB-type"/>
</dbReference>
<keyword evidence="7" id="KW-0067">ATP-binding</keyword>
<evidence type="ECO:0000256" key="5">
    <source>
        <dbReference type="ARBA" id="ARBA00022806"/>
    </source>
</evidence>
<comment type="caution">
    <text evidence="12">The sequence shown here is derived from an EMBL/GenBank/DDBJ whole genome shotgun (WGS) entry which is preliminary data.</text>
</comment>
<evidence type="ECO:0000313" key="12">
    <source>
        <dbReference type="EMBL" id="HIU91447.1"/>
    </source>
</evidence>
<keyword evidence="8" id="KW-0238">DNA-binding</keyword>
<dbReference type="SUPFAM" id="SSF52540">
    <property type="entry name" value="P-loop containing nucleoside triphosphate hydrolases"/>
    <property type="match status" value="1"/>
</dbReference>
<dbReference type="Pfam" id="PF21445">
    <property type="entry name" value="ADDB_N"/>
    <property type="match status" value="1"/>
</dbReference>